<proteinExistence type="predicted"/>
<feature type="domain" description="Saccharopine dehydrogenase-like C-terminal" evidence="3">
    <location>
        <begin position="37"/>
        <end position="168"/>
    </location>
</feature>
<dbReference type="STRING" id="6265.A0A0B2V1Y3"/>
<reference evidence="4 5" key="1">
    <citation type="submission" date="2014-11" db="EMBL/GenBank/DDBJ databases">
        <title>Genetic blueprint of the zoonotic pathogen Toxocara canis.</title>
        <authorList>
            <person name="Zhu X.-Q."/>
            <person name="Korhonen P.K."/>
            <person name="Cai H."/>
            <person name="Young N.D."/>
            <person name="Nejsum P."/>
            <person name="von Samson-Himmelstjerna G."/>
            <person name="Boag P.R."/>
            <person name="Tan P."/>
            <person name="Li Q."/>
            <person name="Min J."/>
            <person name="Yang Y."/>
            <person name="Wang X."/>
            <person name="Fang X."/>
            <person name="Hall R.S."/>
            <person name="Hofmann A."/>
            <person name="Sternberg P.W."/>
            <person name="Jex A.R."/>
            <person name="Gasser R.B."/>
        </authorList>
    </citation>
    <scope>NUCLEOTIDE SEQUENCE [LARGE SCALE GENOMIC DNA]</scope>
    <source>
        <strain evidence="4">PN_DK_2014</strain>
    </source>
</reference>
<feature type="domain" description="Saccharopine dehydrogenase-like C-terminal" evidence="3">
    <location>
        <begin position="294"/>
        <end position="611"/>
    </location>
</feature>
<dbReference type="GO" id="GO:0019878">
    <property type="term" value="P:lysine biosynthetic process via aminoadipic acid"/>
    <property type="evidence" value="ECO:0007669"/>
    <property type="project" value="TreeGrafter"/>
</dbReference>
<dbReference type="GO" id="GO:0005737">
    <property type="term" value="C:cytoplasm"/>
    <property type="evidence" value="ECO:0007669"/>
    <property type="project" value="TreeGrafter"/>
</dbReference>
<dbReference type="AlphaFoldDB" id="A0A0B2V1Y3"/>
<keyword evidence="1" id="KW-0521">NADP</keyword>
<sequence>MGIQMHWMDNEVKEKKNCCWYKSLAKEANVTVMNEAGLDPGIDHMLAMQCFDQISDHGGKVTSFVSFCGGLPAPESSDNPLRYKFSWSPKGVLMALMNGARYLDNERLIEVEGDCAVLDNLYPICFMPGFNLIGYPNRDSIKYATIYGLGPECKTLLRGTLRYKVGFSFAHLNTPMSLDYGCDILCSNSISVIFMYLSDSFAAPSGCLVCSIDNMPAQMPYEATEAFGNLLYPYIIDMLNCSTDQPFDHLHCSEDIKRAIITNAGSLTPRYEYITELRLKRAKEANVTVMNEAGLDPGIDHMLAMQCFDQISDHGGKVTSFVSFCGGLPAPESSDNPLRYKFSWSPKGVLMALMNGARYLDNERLIEVEGDCAVLDNLYPICFMPGFNLIGYPNRDSIKYATIYGLGPECKTLLRGTLRYKGFVEAVKALKELGLMNMEPNAIFNSATGPDLSWKQILASLLHQPTDIFAESLKKIAAEKLGKEKSIEMNAIVELGLLSEDVVERHGTALDTLAAYLARKLALHKSERDLVILNHDVDAQLPGGMQERHRIQLVAYGQPNGFSAMASTVGYTTAIISHMLLNGEIQDKGMVRPTSKHVYRPALQRLKDYGIEATETITAL</sequence>
<dbReference type="Gene3D" id="3.30.360.10">
    <property type="entry name" value="Dihydrodipicolinate Reductase, domain 2"/>
    <property type="match status" value="2"/>
</dbReference>
<dbReference type="SUPFAM" id="SSF55347">
    <property type="entry name" value="Glyceraldehyde-3-phosphate dehydrogenase-like, C-terminal domain"/>
    <property type="match status" value="2"/>
</dbReference>
<comment type="caution">
    <text evidence="4">The sequence shown here is derived from an EMBL/GenBank/DDBJ whole genome shotgun (WGS) entry which is preliminary data.</text>
</comment>
<keyword evidence="2" id="KW-0560">Oxidoreductase</keyword>
<dbReference type="Gene3D" id="1.10.1870.10">
    <property type="entry name" value="Domain 3, Saccharopine reductase"/>
    <property type="match status" value="1"/>
</dbReference>
<gene>
    <name evidence="4" type="primary">AASS</name>
    <name evidence="4" type="ORF">Tcan_18354</name>
</gene>
<evidence type="ECO:0000313" key="4">
    <source>
        <dbReference type="EMBL" id="KHN75467.1"/>
    </source>
</evidence>
<evidence type="ECO:0000256" key="2">
    <source>
        <dbReference type="ARBA" id="ARBA00023002"/>
    </source>
</evidence>
<dbReference type="PANTHER" id="PTHR11133">
    <property type="entry name" value="SACCHAROPINE DEHYDROGENASE"/>
    <property type="match status" value="1"/>
</dbReference>
<dbReference type="FunFam" id="3.30.360.10:FF:000008">
    <property type="entry name" value="Alpha-aminoadipic semialdehyde synthase, mitochondrial"/>
    <property type="match status" value="2"/>
</dbReference>
<dbReference type="PANTHER" id="PTHR11133:SF22">
    <property type="entry name" value="ALPHA-AMINOADIPIC SEMIALDEHYDE SYNTHASE, MITOCHONDRIAL"/>
    <property type="match status" value="1"/>
</dbReference>
<dbReference type="Proteomes" id="UP000031036">
    <property type="component" value="Unassembled WGS sequence"/>
</dbReference>
<protein>
    <submittedName>
        <fullName evidence="4">Alpha-aminoadipic semialdehyde synthase, mitochondrial</fullName>
    </submittedName>
</protein>
<name>A0A0B2V1Y3_TOXCA</name>
<dbReference type="InterPro" id="IPR032095">
    <property type="entry name" value="Sacchrp_dh-like_C"/>
</dbReference>
<dbReference type="EMBL" id="JPKZ01002700">
    <property type="protein sequence ID" value="KHN75467.1"/>
    <property type="molecule type" value="Genomic_DNA"/>
</dbReference>
<dbReference type="GO" id="GO:0004753">
    <property type="term" value="F:saccharopine dehydrogenase activity"/>
    <property type="evidence" value="ECO:0007669"/>
    <property type="project" value="TreeGrafter"/>
</dbReference>
<evidence type="ECO:0000256" key="1">
    <source>
        <dbReference type="ARBA" id="ARBA00022857"/>
    </source>
</evidence>
<evidence type="ECO:0000313" key="5">
    <source>
        <dbReference type="Proteomes" id="UP000031036"/>
    </source>
</evidence>
<dbReference type="OrthoDB" id="5806791at2759"/>
<keyword evidence="5" id="KW-1185">Reference proteome</keyword>
<organism evidence="4 5">
    <name type="scientific">Toxocara canis</name>
    <name type="common">Canine roundworm</name>
    <dbReference type="NCBI Taxonomy" id="6265"/>
    <lineage>
        <taxon>Eukaryota</taxon>
        <taxon>Metazoa</taxon>
        <taxon>Ecdysozoa</taxon>
        <taxon>Nematoda</taxon>
        <taxon>Chromadorea</taxon>
        <taxon>Rhabditida</taxon>
        <taxon>Spirurina</taxon>
        <taxon>Ascaridomorpha</taxon>
        <taxon>Ascaridoidea</taxon>
        <taxon>Toxocaridae</taxon>
        <taxon>Toxocara</taxon>
    </lineage>
</organism>
<dbReference type="Pfam" id="PF16653">
    <property type="entry name" value="Sacchrp_dh_C"/>
    <property type="match status" value="2"/>
</dbReference>
<dbReference type="InterPro" id="IPR051168">
    <property type="entry name" value="AASS"/>
</dbReference>
<accession>A0A0B2V1Y3</accession>
<evidence type="ECO:0000259" key="3">
    <source>
        <dbReference type="Pfam" id="PF16653"/>
    </source>
</evidence>